<dbReference type="InterPro" id="IPR029028">
    <property type="entry name" value="Alpha/beta_knot_MTases"/>
</dbReference>
<dbReference type="InterPro" id="IPR053888">
    <property type="entry name" value="MRM3-like_sub_bind"/>
</dbReference>
<protein>
    <submittedName>
        <fullName evidence="6">RNA methyltransferase</fullName>
    </submittedName>
</protein>
<dbReference type="InterPro" id="IPR001537">
    <property type="entry name" value="SpoU_MeTrfase"/>
</dbReference>
<organism evidence="6 7">
    <name type="scientific">Flavipsychrobacter stenotrophus</name>
    <dbReference type="NCBI Taxonomy" id="2077091"/>
    <lineage>
        <taxon>Bacteria</taxon>
        <taxon>Pseudomonadati</taxon>
        <taxon>Bacteroidota</taxon>
        <taxon>Chitinophagia</taxon>
        <taxon>Chitinophagales</taxon>
        <taxon>Chitinophagaceae</taxon>
        <taxon>Flavipsychrobacter</taxon>
    </lineage>
</organism>
<dbReference type="InterPro" id="IPR051259">
    <property type="entry name" value="rRNA_Methyltransferase"/>
</dbReference>
<dbReference type="GO" id="GO:0032259">
    <property type="term" value="P:methylation"/>
    <property type="evidence" value="ECO:0007669"/>
    <property type="project" value="UniProtKB-KW"/>
</dbReference>
<dbReference type="InterPro" id="IPR029064">
    <property type="entry name" value="Ribosomal_eL30-like_sf"/>
</dbReference>
<dbReference type="Pfam" id="PF00588">
    <property type="entry name" value="SpoU_methylase"/>
    <property type="match status" value="1"/>
</dbReference>
<dbReference type="GO" id="GO:0003723">
    <property type="term" value="F:RNA binding"/>
    <property type="evidence" value="ECO:0007669"/>
    <property type="project" value="InterPro"/>
</dbReference>
<feature type="domain" description="tRNA/rRNA methyltransferase SpoU type" evidence="4">
    <location>
        <begin position="107"/>
        <end position="240"/>
    </location>
</feature>
<dbReference type="Gene3D" id="3.30.1330.30">
    <property type="match status" value="1"/>
</dbReference>
<evidence type="ECO:0000259" key="5">
    <source>
        <dbReference type="Pfam" id="PF22435"/>
    </source>
</evidence>
<dbReference type="GO" id="GO:0008173">
    <property type="term" value="F:RNA methyltransferase activity"/>
    <property type="evidence" value="ECO:0007669"/>
    <property type="project" value="InterPro"/>
</dbReference>
<dbReference type="CDD" id="cd18109">
    <property type="entry name" value="SpoU-like_RNA-MTase"/>
    <property type="match status" value="1"/>
</dbReference>
<reference evidence="6 7" key="1">
    <citation type="submission" date="2018-01" db="EMBL/GenBank/DDBJ databases">
        <title>A novel member of the phylum Bacteroidetes isolated from glacier ice.</title>
        <authorList>
            <person name="Liu Q."/>
            <person name="Xin Y.-H."/>
        </authorList>
    </citation>
    <scope>NUCLEOTIDE SEQUENCE [LARGE SCALE GENOMIC DNA]</scope>
    <source>
        <strain evidence="6 7">RB1R16</strain>
    </source>
</reference>
<dbReference type="SUPFAM" id="SSF55315">
    <property type="entry name" value="L30e-like"/>
    <property type="match status" value="1"/>
</dbReference>
<sequence length="246" mass="26874">MLSKTQSKYIRSLTHQKFRNEHKVFIAEGTKIAEEWLRSDARIQKIVATQLWVDGSLHLIALHPEAELHIADEAELLTVSSLSTPNQVLLVVYKKDVPELKEMEEWCLALDNIQDPGNMGTIIRIADWFGINHIVCGEGCVDVYNPKVVQSSMGGHLRVNLYETDLEAFLSNSKIPVIAATLDGQNIYTTAKPTAGILVIGNESKGVSAKVLAQATHKVMIPRLGGAESLNAGVSAGIICALLLQP</sequence>
<accession>A0A2S7SQ75</accession>
<dbReference type="RefSeq" id="WP_105041513.1">
    <property type="nucleotide sequence ID" value="NZ_PPSL01000016.1"/>
</dbReference>
<dbReference type="GO" id="GO:0006396">
    <property type="term" value="P:RNA processing"/>
    <property type="evidence" value="ECO:0007669"/>
    <property type="project" value="InterPro"/>
</dbReference>
<keyword evidence="7" id="KW-1185">Reference proteome</keyword>
<dbReference type="Gene3D" id="3.40.1280.10">
    <property type="match status" value="1"/>
</dbReference>
<evidence type="ECO:0000256" key="2">
    <source>
        <dbReference type="ARBA" id="ARBA00022603"/>
    </source>
</evidence>
<keyword evidence="2 6" id="KW-0489">Methyltransferase</keyword>
<dbReference type="SUPFAM" id="SSF75217">
    <property type="entry name" value="alpha/beta knot"/>
    <property type="match status" value="1"/>
</dbReference>
<gene>
    <name evidence="6" type="ORF">CJD36_022755</name>
</gene>
<dbReference type="PANTHER" id="PTHR43191:SF2">
    <property type="entry name" value="RRNA METHYLTRANSFERASE 3, MITOCHONDRIAL"/>
    <property type="match status" value="1"/>
</dbReference>
<evidence type="ECO:0000256" key="1">
    <source>
        <dbReference type="ARBA" id="ARBA00007228"/>
    </source>
</evidence>
<dbReference type="Pfam" id="PF22435">
    <property type="entry name" value="MRM3-like_sub_bind"/>
    <property type="match status" value="1"/>
</dbReference>
<comment type="caution">
    <text evidence="6">The sequence shown here is derived from an EMBL/GenBank/DDBJ whole genome shotgun (WGS) entry which is preliminary data.</text>
</comment>
<dbReference type="Proteomes" id="UP000239872">
    <property type="component" value="Unassembled WGS sequence"/>
</dbReference>
<comment type="similarity">
    <text evidence="1">Belongs to the class IV-like SAM-binding methyltransferase superfamily. RNA methyltransferase TrmH family.</text>
</comment>
<dbReference type="InterPro" id="IPR029026">
    <property type="entry name" value="tRNA_m1G_MTases_N"/>
</dbReference>
<feature type="domain" description="MRM3-like substrate binding" evidence="5">
    <location>
        <begin position="8"/>
        <end position="89"/>
    </location>
</feature>
<name>A0A2S7SQ75_9BACT</name>
<proteinExistence type="inferred from homology"/>
<dbReference type="AlphaFoldDB" id="A0A2S7SQ75"/>
<evidence type="ECO:0000313" key="6">
    <source>
        <dbReference type="EMBL" id="PQJ08716.1"/>
    </source>
</evidence>
<evidence type="ECO:0000313" key="7">
    <source>
        <dbReference type="Proteomes" id="UP000239872"/>
    </source>
</evidence>
<evidence type="ECO:0000256" key="3">
    <source>
        <dbReference type="ARBA" id="ARBA00022679"/>
    </source>
</evidence>
<dbReference type="OrthoDB" id="9785673at2"/>
<keyword evidence="3 6" id="KW-0808">Transferase</keyword>
<evidence type="ECO:0000259" key="4">
    <source>
        <dbReference type="Pfam" id="PF00588"/>
    </source>
</evidence>
<dbReference type="EMBL" id="PPSL01000016">
    <property type="protein sequence ID" value="PQJ08716.1"/>
    <property type="molecule type" value="Genomic_DNA"/>
</dbReference>
<dbReference type="PANTHER" id="PTHR43191">
    <property type="entry name" value="RRNA METHYLTRANSFERASE 3"/>
    <property type="match status" value="1"/>
</dbReference>